<organism evidence="1">
    <name type="scientific">Rhizophora mucronata</name>
    <name type="common">Asiatic mangrove</name>
    <dbReference type="NCBI Taxonomy" id="61149"/>
    <lineage>
        <taxon>Eukaryota</taxon>
        <taxon>Viridiplantae</taxon>
        <taxon>Streptophyta</taxon>
        <taxon>Embryophyta</taxon>
        <taxon>Tracheophyta</taxon>
        <taxon>Spermatophyta</taxon>
        <taxon>Magnoliopsida</taxon>
        <taxon>eudicotyledons</taxon>
        <taxon>Gunneridae</taxon>
        <taxon>Pentapetalae</taxon>
        <taxon>rosids</taxon>
        <taxon>fabids</taxon>
        <taxon>Malpighiales</taxon>
        <taxon>Rhizophoraceae</taxon>
        <taxon>Rhizophora</taxon>
    </lineage>
</organism>
<accession>A0A2P2QFH8</accession>
<sequence length="39" mass="4703">MKMDSHSKNHQWKQSSFNQNNIKHQYSVHSLLPFYHSTS</sequence>
<name>A0A2P2QFH8_RHIMU</name>
<protein>
    <submittedName>
        <fullName evidence="1">Uncharacterized protein</fullName>
    </submittedName>
</protein>
<evidence type="ECO:0000313" key="1">
    <source>
        <dbReference type="EMBL" id="MBX65773.1"/>
    </source>
</evidence>
<dbReference type="EMBL" id="GGEC01085289">
    <property type="protein sequence ID" value="MBX65773.1"/>
    <property type="molecule type" value="Transcribed_RNA"/>
</dbReference>
<reference evidence="1" key="1">
    <citation type="submission" date="2018-02" db="EMBL/GenBank/DDBJ databases">
        <title>Rhizophora mucronata_Transcriptome.</title>
        <authorList>
            <person name="Meera S.P."/>
            <person name="Sreeshan A."/>
            <person name="Augustine A."/>
        </authorList>
    </citation>
    <scope>NUCLEOTIDE SEQUENCE</scope>
    <source>
        <tissue evidence="1">Leaf</tissue>
    </source>
</reference>
<proteinExistence type="predicted"/>
<dbReference type="AlphaFoldDB" id="A0A2P2QFH8"/>